<keyword evidence="8" id="KW-0046">Antibiotic resistance</keyword>
<keyword evidence="6" id="KW-0802">TPR repeat</keyword>
<dbReference type="SMART" id="SM00671">
    <property type="entry name" value="SEL1"/>
    <property type="match status" value="2"/>
</dbReference>
<gene>
    <name evidence="9" type="ORF">O6B92_09570</name>
</gene>
<comment type="similarity">
    <text evidence="2">Belongs to the hcp beta-lactamase family.</text>
</comment>
<evidence type="ECO:0000256" key="1">
    <source>
        <dbReference type="ARBA" id="ARBA00001526"/>
    </source>
</evidence>
<reference evidence="9" key="1">
    <citation type="submission" date="2022-12" db="EMBL/GenBank/DDBJ databases">
        <title>Species Delineation and Comparative Genomics within the Campylobacter ureolyticus Complex.</title>
        <authorList>
            <person name="Maki J."/>
            <person name="Howard M."/>
            <person name="Connelly S."/>
            <person name="Hardy D.J."/>
            <person name="Cameron A."/>
        </authorList>
    </citation>
    <scope>NUCLEOTIDE SEQUENCE</scope>
    <source>
        <strain evidence="9">URMC_786</strain>
    </source>
</reference>
<evidence type="ECO:0000313" key="10">
    <source>
        <dbReference type="Proteomes" id="UP001075461"/>
    </source>
</evidence>
<evidence type="ECO:0000256" key="5">
    <source>
        <dbReference type="ARBA" id="ARBA00022801"/>
    </source>
</evidence>
<evidence type="ECO:0000256" key="6">
    <source>
        <dbReference type="ARBA" id="ARBA00022803"/>
    </source>
</evidence>
<dbReference type="PANTHER" id="PTHR13891">
    <property type="entry name" value="CYTOCHROME C OXIDASE ASSEMBLY FACTOR 7"/>
    <property type="match status" value="1"/>
</dbReference>
<dbReference type="InterPro" id="IPR006597">
    <property type="entry name" value="Sel1-like"/>
</dbReference>
<dbReference type="InterPro" id="IPR040239">
    <property type="entry name" value="HcpB-like"/>
</dbReference>
<dbReference type="GO" id="GO:0046677">
    <property type="term" value="P:response to antibiotic"/>
    <property type="evidence" value="ECO:0007669"/>
    <property type="project" value="UniProtKB-KW"/>
</dbReference>
<dbReference type="RefSeq" id="WP_269480778.1">
    <property type="nucleotide sequence ID" value="NZ_JAPXGJ010000013.1"/>
</dbReference>
<dbReference type="EMBL" id="JAPXGP010000022">
    <property type="protein sequence ID" value="MCZ6162568.1"/>
    <property type="molecule type" value="Genomic_DNA"/>
</dbReference>
<evidence type="ECO:0000313" key="9">
    <source>
        <dbReference type="EMBL" id="MCZ6162568.1"/>
    </source>
</evidence>
<evidence type="ECO:0000256" key="7">
    <source>
        <dbReference type="ARBA" id="ARBA00023157"/>
    </source>
</evidence>
<dbReference type="PANTHER" id="PTHR13891:SF1">
    <property type="entry name" value="CYTOCHROME C OXIDASE ASSEMBLY FACTOR 7"/>
    <property type="match status" value="1"/>
</dbReference>
<evidence type="ECO:0000256" key="4">
    <source>
        <dbReference type="ARBA" id="ARBA00022737"/>
    </source>
</evidence>
<dbReference type="GO" id="GO:0008800">
    <property type="term" value="F:beta-lactamase activity"/>
    <property type="evidence" value="ECO:0007669"/>
    <property type="project" value="UniProtKB-EC"/>
</dbReference>
<keyword evidence="7" id="KW-1015">Disulfide bond</keyword>
<dbReference type="AlphaFoldDB" id="A0A9Q4KTN3"/>
<accession>A0A9Q4KTN3</accession>
<dbReference type="Gene3D" id="1.25.40.10">
    <property type="entry name" value="Tetratricopeptide repeat domain"/>
    <property type="match status" value="1"/>
</dbReference>
<evidence type="ECO:0000256" key="2">
    <source>
        <dbReference type="ARBA" id="ARBA00008486"/>
    </source>
</evidence>
<proteinExistence type="inferred from homology"/>
<comment type="catalytic activity">
    <reaction evidence="1">
        <text>a beta-lactam + H2O = a substituted beta-amino acid</text>
        <dbReference type="Rhea" id="RHEA:20401"/>
        <dbReference type="ChEBI" id="CHEBI:15377"/>
        <dbReference type="ChEBI" id="CHEBI:35627"/>
        <dbReference type="ChEBI" id="CHEBI:140347"/>
        <dbReference type="EC" id="3.5.2.6"/>
    </reaction>
</comment>
<comment type="caution">
    <text evidence="9">The sequence shown here is derived from an EMBL/GenBank/DDBJ whole genome shotgun (WGS) entry which is preliminary data.</text>
</comment>
<dbReference type="SUPFAM" id="SSF81901">
    <property type="entry name" value="HCP-like"/>
    <property type="match status" value="1"/>
</dbReference>
<keyword evidence="5" id="KW-0378">Hydrolase</keyword>
<organism evidence="9 10">
    <name type="scientific">Campylobacter ureolyticus</name>
    <dbReference type="NCBI Taxonomy" id="827"/>
    <lineage>
        <taxon>Bacteria</taxon>
        <taxon>Pseudomonadati</taxon>
        <taxon>Campylobacterota</taxon>
        <taxon>Epsilonproteobacteria</taxon>
        <taxon>Campylobacterales</taxon>
        <taxon>Campylobacteraceae</taxon>
        <taxon>Campylobacter</taxon>
    </lineage>
</organism>
<keyword evidence="4" id="KW-0677">Repeat</keyword>
<dbReference type="InterPro" id="IPR011990">
    <property type="entry name" value="TPR-like_helical_dom_sf"/>
</dbReference>
<protein>
    <recommendedName>
        <fullName evidence="3">beta-lactamase</fullName>
        <ecNumber evidence="3">3.5.2.6</ecNumber>
    </recommendedName>
</protein>
<dbReference type="EC" id="3.5.2.6" evidence="3"/>
<evidence type="ECO:0000256" key="8">
    <source>
        <dbReference type="ARBA" id="ARBA00023251"/>
    </source>
</evidence>
<dbReference type="Pfam" id="PF08238">
    <property type="entry name" value="Sel1"/>
    <property type="match status" value="2"/>
</dbReference>
<sequence length="214" mass="24751">MNKFKKYVLILYLIFAVIVLSRAFAHKKEQIAYKDSQGSISYTNPKILKKKCKNGDYNACAHHTELLGWLGKINIDEAYKRYQKYCDLGGGYGCMMIYSSIQGNSDGSYSKKKFNLLEKACQGNDSDGCMRLGNYYFYDAGQTKENIDRAMKYYEKGCEVLEDKMTCVILSQIYTYDTKFVKKSDELSKKYFELAEKFESYDEKNAVIMGTLKY</sequence>
<evidence type="ECO:0000256" key="3">
    <source>
        <dbReference type="ARBA" id="ARBA00012865"/>
    </source>
</evidence>
<name>A0A9Q4KTN3_9BACT</name>
<dbReference type="Proteomes" id="UP001075461">
    <property type="component" value="Unassembled WGS sequence"/>
</dbReference>